<dbReference type="Proteomes" id="UP000199365">
    <property type="component" value="Unassembled WGS sequence"/>
</dbReference>
<dbReference type="EMBL" id="FNKX01000001">
    <property type="protein sequence ID" value="SDR18391.1"/>
    <property type="molecule type" value="Genomic_DNA"/>
</dbReference>
<keyword evidence="2" id="KW-1185">Reference proteome</keyword>
<name>A0A1H1GZ08_9BURK</name>
<reference evidence="2" key="1">
    <citation type="submission" date="2016-10" db="EMBL/GenBank/DDBJ databases">
        <authorList>
            <person name="Varghese N."/>
            <person name="Submissions S."/>
        </authorList>
    </citation>
    <scope>NUCLEOTIDE SEQUENCE [LARGE SCALE GENOMIC DNA]</scope>
    <source>
        <strain evidence="2">DUS833</strain>
    </source>
</reference>
<accession>A0A1H1GZ08</accession>
<dbReference type="AlphaFoldDB" id="A0A1H1GZ08"/>
<evidence type="ECO:0000313" key="1">
    <source>
        <dbReference type="EMBL" id="SDR18391.1"/>
    </source>
</evidence>
<organism evidence="1 2">
    <name type="scientific">Paraburkholderia tuberum</name>
    <dbReference type="NCBI Taxonomy" id="157910"/>
    <lineage>
        <taxon>Bacteria</taxon>
        <taxon>Pseudomonadati</taxon>
        <taxon>Pseudomonadota</taxon>
        <taxon>Betaproteobacteria</taxon>
        <taxon>Burkholderiales</taxon>
        <taxon>Burkholderiaceae</taxon>
        <taxon>Paraburkholderia</taxon>
    </lineage>
</organism>
<sequence length="89" mass="10323">MKRYDAEYFAVVATLHFCNRTIAQEPTSLNCKMISRRFIGDEPREPGERAYESRVRHASPKSQIVARSCWIASAFQTIPMSESLWMRPL</sequence>
<gene>
    <name evidence="1" type="ORF">SAMN05445850_3168</name>
</gene>
<protein>
    <submittedName>
        <fullName evidence="1">Uncharacterized protein</fullName>
    </submittedName>
</protein>
<proteinExistence type="predicted"/>
<evidence type="ECO:0000313" key="2">
    <source>
        <dbReference type="Proteomes" id="UP000199365"/>
    </source>
</evidence>